<dbReference type="Pfam" id="PF19313">
    <property type="entry name" value="DUF5916"/>
    <property type="match status" value="1"/>
</dbReference>
<dbReference type="Gene3D" id="2.60.40.1190">
    <property type="match status" value="1"/>
</dbReference>
<dbReference type="SUPFAM" id="SSF49344">
    <property type="entry name" value="CBD9-like"/>
    <property type="match status" value="1"/>
</dbReference>
<evidence type="ECO:0000313" key="2">
    <source>
        <dbReference type="EMBL" id="ALO45734.1"/>
    </source>
</evidence>
<name>A0A0S2KBM5_9GAMM</name>
<feature type="domain" description="DUF5916" evidence="1">
    <location>
        <begin position="255"/>
        <end position="804"/>
    </location>
</feature>
<dbReference type="Proteomes" id="UP000065641">
    <property type="component" value="Chromosome"/>
</dbReference>
<dbReference type="SUPFAM" id="SSF56935">
    <property type="entry name" value="Porins"/>
    <property type="match status" value="1"/>
</dbReference>
<dbReference type="STRING" id="1249552.PS2015_1070"/>
<protein>
    <recommendedName>
        <fullName evidence="1">DUF5916 domain-containing protein</fullName>
    </recommendedName>
</protein>
<dbReference type="OrthoDB" id="9786766at2"/>
<sequence>MKSLLHLSIVGIMASQTWQLASAQTPGPSADQSVARFGRETQLPLQRVADNVDISLDGILDDDVWSGLTVYSGYGVVDPETLEGVPYRTEIRIFYTDRGIYVGFDMEQPKDTLVRRITARDNRMENRDRITFTLDSSGEGQYGYWMSLALGDNQMDGTILPERQYDSQWDGAWYGATAETDDGWSAEFFVPWGQLAMPSRDGERQIGFYSERAVAHLNQFWAWPVIARSDPIFLSNYPRLVLDDVNPRQQWSLFPSVASTYDEIDSTWDHRTGVDVFWRPSSNFQMTATLNPDFGSAEADDVVVNLTATEVFFPEKRLFFQEGQEIFNVTSRANGRSGKRFTILNTRRIGGRPRTPELEPGVSLSARERIKNSDLLGAVKATGQAGNIRYGLLTALEDDTQFRASNGERVEQTGRDFTAFRVLYEDAGGGAAYRGLGYIGTLVAHNESDAEVHAVDYRYLTQGGIWSFDGAVVTSDSDDKGQGYGAFTDIVYSPRQGFTHTLNLTYLDDTIDINDFGYQDRNNVWEAWYRFEWVKTGLTRVRDIRVSPFLRYEESLDGDRTNNAIPVVSTNITLNNLDRINLNFQYFPKRYDDLNSFGNGTFSTRERVNGSINYRTNTALPFSWNVGVGRSEEFASGNSYRYDLGVNYRPLANLNMSADVTYQERGGWLLHQGDQRFTAFDTNQWESNLRLEYYLTAKQQISAGMQWIGIKARGDRYFLLPADAPTRNRDLVEVAQHAGTPGDFSISRMNFQLRYRWEIAPLSDLFIVYNRNSNRRVGIFDFRDQFDDAWENPLASQLVIKLRYRLGT</sequence>
<dbReference type="InterPro" id="IPR045670">
    <property type="entry name" value="DUF5916"/>
</dbReference>
<dbReference type="PATRIC" id="fig|1249552.3.peg.1077"/>
<evidence type="ECO:0000259" key="1">
    <source>
        <dbReference type="Pfam" id="PF19313"/>
    </source>
</evidence>
<gene>
    <name evidence="2" type="ORF">PS2015_1070</name>
</gene>
<accession>A0A0S2KBM5</accession>
<dbReference type="RefSeq" id="WP_058021247.1">
    <property type="nucleotide sequence ID" value="NZ_CP013189.1"/>
</dbReference>
<dbReference type="EMBL" id="CP013189">
    <property type="protein sequence ID" value="ALO45734.1"/>
    <property type="molecule type" value="Genomic_DNA"/>
</dbReference>
<dbReference type="AlphaFoldDB" id="A0A0S2KBM5"/>
<organism evidence="2 3">
    <name type="scientific">Pseudohongiella spirulinae</name>
    <dbReference type="NCBI Taxonomy" id="1249552"/>
    <lineage>
        <taxon>Bacteria</taxon>
        <taxon>Pseudomonadati</taxon>
        <taxon>Pseudomonadota</taxon>
        <taxon>Gammaproteobacteria</taxon>
        <taxon>Pseudomonadales</taxon>
        <taxon>Pseudohongiellaceae</taxon>
        <taxon>Pseudohongiella</taxon>
    </lineage>
</organism>
<evidence type="ECO:0000313" key="3">
    <source>
        <dbReference type="Proteomes" id="UP000065641"/>
    </source>
</evidence>
<dbReference type="KEGG" id="pspi:PS2015_1070"/>
<proteinExistence type="predicted"/>
<keyword evidence="3" id="KW-1185">Reference proteome</keyword>
<reference evidence="2 3" key="1">
    <citation type="submission" date="2015-11" db="EMBL/GenBank/DDBJ databases">
        <authorList>
            <person name="Zhang Y."/>
            <person name="Guo Z."/>
        </authorList>
    </citation>
    <scope>NUCLEOTIDE SEQUENCE [LARGE SCALE GENOMIC DNA]</scope>
    <source>
        <strain evidence="2 3">KCTC 32221</strain>
    </source>
</reference>